<dbReference type="Proteomes" id="UP001055879">
    <property type="component" value="Linkage Group LG14"/>
</dbReference>
<comment type="caution">
    <text evidence="1">The sequence shown here is derived from an EMBL/GenBank/DDBJ whole genome shotgun (WGS) entry which is preliminary data.</text>
</comment>
<evidence type="ECO:0000313" key="2">
    <source>
        <dbReference type="Proteomes" id="UP001055879"/>
    </source>
</evidence>
<name>A0ACB8Y122_ARCLA</name>
<accession>A0ACB8Y122</accession>
<proteinExistence type="predicted"/>
<reference evidence="2" key="1">
    <citation type="journal article" date="2022" name="Mol. Ecol. Resour.">
        <title>The genomes of chicory, endive, great burdock and yacon provide insights into Asteraceae palaeo-polyploidization history and plant inulin production.</title>
        <authorList>
            <person name="Fan W."/>
            <person name="Wang S."/>
            <person name="Wang H."/>
            <person name="Wang A."/>
            <person name="Jiang F."/>
            <person name="Liu H."/>
            <person name="Zhao H."/>
            <person name="Xu D."/>
            <person name="Zhang Y."/>
        </authorList>
    </citation>
    <scope>NUCLEOTIDE SEQUENCE [LARGE SCALE GENOMIC DNA]</scope>
    <source>
        <strain evidence="2">cv. Niubang</strain>
    </source>
</reference>
<dbReference type="EMBL" id="CM042060">
    <property type="protein sequence ID" value="KAI3677514.1"/>
    <property type="molecule type" value="Genomic_DNA"/>
</dbReference>
<organism evidence="1 2">
    <name type="scientific">Arctium lappa</name>
    <name type="common">Greater burdock</name>
    <name type="synonym">Lappa major</name>
    <dbReference type="NCBI Taxonomy" id="4217"/>
    <lineage>
        <taxon>Eukaryota</taxon>
        <taxon>Viridiplantae</taxon>
        <taxon>Streptophyta</taxon>
        <taxon>Embryophyta</taxon>
        <taxon>Tracheophyta</taxon>
        <taxon>Spermatophyta</taxon>
        <taxon>Magnoliopsida</taxon>
        <taxon>eudicotyledons</taxon>
        <taxon>Gunneridae</taxon>
        <taxon>Pentapetalae</taxon>
        <taxon>asterids</taxon>
        <taxon>campanulids</taxon>
        <taxon>Asterales</taxon>
        <taxon>Asteraceae</taxon>
        <taxon>Carduoideae</taxon>
        <taxon>Cardueae</taxon>
        <taxon>Arctiinae</taxon>
        <taxon>Arctium</taxon>
    </lineage>
</organism>
<protein>
    <submittedName>
        <fullName evidence="1">Uncharacterized protein</fullName>
    </submittedName>
</protein>
<keyword evidence="2" id="KW-1185">Reference proteome</keyword>
<evidence type="ECO:0000313" key="1">
    <source>
        <dbReference type="EMBL" id="KAI3677514.1"/>
    </source>
</evidence>
<reference evidence="1 2" key="2">
    <citation type="journal article" date="2022" name="Mol. Ecol. Resour.">
        <title>The genomes of chicory, endive, great burdock and yacon provide insights into Asteraceae paleo-polyploidization history and plant inulin production.</title>
        <authorList>
            <person name="Fan W."/>
            <person name="Wang S."/>
            <person name="Wang H."/>
            <person name="Wang A."/>
            <person name="Jiang F."/>
            <person name="Liu H."/>
            <person name="Zhao H."/>
            <person name="Xu D."/>
            <person name="Zhang Y."/>
        </authorList>
    </citation>
    <scope>NUCLEOTIDE SEQUENCE [LARGE SCALE GENOMIC DNA]</scope>
    <source>
        <strain evidence="2">cv. Niubang</strain>
    </source>
</reference>
<gene>
    <name evidence="1" type="ORF">L6452_36778</name>
</gene>
<sequence length="242" mass="27549">MDQINEDPCAINRKLYMNKRKFQHEMLDLHVSKHACLEKSSTPEVCFQSNIQSDIEDLRNSRKERSTDNSRSIYDQIEQGSEKDSNSCSEDADSVMCASVDFKNDLLHYLKISPPDQNSSASVNRGTRLFDSSVDYLDSLEMKACDEISMNPAYNLYESPSFEDEQMDCGNIDESDSSEYKNGGTKPLEDEAPEDLFGSNGVIPDNFILSSGRWNVNQDTEQGTEKLTIDKEFEQYFSMLML</sequence>